<organism evidence="1 2">
    <name type="scientific">Tamaricihabitans halophyticus</name>
    <dbReference type="NCBI Taxonomy" id="1262583"/>
    <lineage>
        <taxon>Bacteria</taxon>
        <taxon>Bacillati</taxon>
        <taxon>Actinomycetota</taxon>
        <taxon>Actinomycetes</taxon>
        <taxon>Pseudonocardiales</taxon>
        <taxon>Pseudonocardiaceae</taxon>
        <taxon>Tamaricihabitans</taxon>
    </lineage>
</organism>
<dbReference type="SUPFAM" id="SSF55961">
    <property type="entry name" value="Bet v1-like"/>
    <property type="match status" value="1"/>
</dbReference>
<dbReference type="OrthoDB" id="6624781at2"/>
<dbReference type="Gene3D" id="3.30.530.20">
    <property type="match status" value="1"/>
</dbReference>
<sequence length="157" mass="18180">MTESRSVHVERLIAAPAEQIFAVLADPRRHAELDGSGMVQGAARVPEHLGLGAEFEMNMRQRRDYRSVSTVVEYEQDRLLTWETVGRWRGRKVIGGQWWRYRLTPQGQRTLVRHSYLWGRASLPLLTIWLPGFPRRMAPAMRDSLKRLATITERGQD</sequence>
<dbReference type="AlphaFoldDB" id="A0A4R2R3V7"/>
<dbReference type="InterPro" id="IPR023393">
    <property type="entry name" value="START-like_dom_sf"/>
</dbReference>
<comment type="caution">
    <text evidence="1">The sequence shown here is derived from an EMBL/GenBank/DDBJ whole genome shotgun (WGS) entry which is preliminary data.</text>
</comment>
<evidence type="ECO:0000313" key="2">
    <source>
        <dbReference type="Proteomes" id="UP000294911"/>
    </source>
</evidence>
<evidence type="ECO:0000313" key="1">
    <source>
        <dbReference type="EMBL" id="TCP57532.1"/>
    </source>
</evidence>
<name>A0A4R2R3V7_9PSEU</name>
<accession>A0A4R2R3V7</accession>
<dbReference type="Proteomes" id="UP000294911">
    <property type="component" value="Unassembled WGS sequence"/>
</dbReference>
<dbReference type="Pfam" id="PF10604">
    <property type="entry name" value="Polyketide_cyc2"/>
    <property type="match status" value="1"/>
</dbReference>
<reference evidence="1 2" key="1">
    <citation type="submission" date="2019-03" db="EMBL/GenBank/DDBJ databases">
        <title>Genomic Encyclopedia of Type Strains, Phase IV (KMG-IV): sequencing the most valuable type-strain genomes for metagenomic binning, comparative biology and taxonomic classification.</title>
        <authorList>
            <person name="Goeker M."/>
        </authorList>
    </citation>
    <scope>NUCLEOTIDE SEQUENCE [LARGE SCALE GENOMIC DNA]</scope>
    <source>
        <strain evidence="1 2">DSM 45765</strain>
    </source>
</reference>
<protein>
    <submittedName>
        <fullName evidence="1">Polyketide cyclase/dehydrase/lipid transport protein</fullName>
    </submittedName>
</protein>
<dbReference type="InterPro" id="IPR019587">
    <property type="entry name" value="Polyketide_cyclase/dehydratase"/>
</dbReference>
<proteinExistence type="predicted"/>
<gene>
    <name evidence="1" type="ORF">EV191_1011489</name>
</gene>
<keyword evidence="2" id="KW-1185">Reference proteome</keyword>
<dbReference type="EMBL" id="SLXQ01000001">
    <property type="protein sequence ID" value="TCP57532.1"/>
    <property type="molecule type" value="Genomic_DNA"/>
</dbReference>
<dbReference type="RefSeq" id="WP_132876001.1">
    <property type="nucleotide sequence ID" value="NZ_SLXQ01000001.1"/>
</dbReference>